<keyword evidence="7" id="KW-0456">Lyase</keyword>
<name>A0A0D6EII3_SPOSA</name>
<dbReference type="NCBIfam" id="TIGR00564">
    <property type="entry name" value="trpE_most"/>
    <property type="match status" value="1"/>
</dbReference>
<evidence type="ECO:0000256" key="7">
    <source>
        <dbReference type="ARBA" id="ARBA00023239"/>
    </source>
</evidence>
<keyword evidence="5" id="KW-0822">Tryptophan biosynthesis</keyword>
<feature type="compositionally biased region" description="Basic and acidic residues" evidence="8">
    <location>
        <begin position="1"/>
        <end position="12"/>
    </location>
</feature>
<evidence type="ECO:0000313" key="12">
    <source>
        <dbReference type="Proteomes" id="UP000243876"/>
    </source>
</evidence>
<accession>A0A0D6EII3</accession>
<dbReference type="Gene3D" id="3.60.120.10">
    <property type="entry name" value="Anthranilate synthase"/>
    <property type="match status" value="1"/>
</dbReference>
<dbReference type="GO" id="GO:0000162">
    <property type="term" value="P:L-tryptophan biosynthetic process"/>
    <property type="evidence" value="ECO:0007669"/>
    <property type="project" value="UniProtKB-UniPathway"/>
</dbReference>
<comment type="pathway">
    <text evidence="1">Amino-acid biosynthesis; L-tryptophan biosynthesis; L-tryptophan from chorismate: step 1/5.</text>
</comment>
<dbReference type="GO" id="GO:0004049">
    <property type="term" value="F:anthranilate synthase activity"/>
    <property type="evidence" value="ECO:0007669"/>
    <property type="project" value="UniProtKB-EC"/>
</dbReference>
<keyword evidence="4" id="KW-0028">Amino-acid biosynthesis</keyword>
<dbReference type="EC" id="4.1.3.27" evidence="3"/>
<dbReference type="InterPro" id="IPR006805">
    <property type="entry name" value="Anth_synth_I_N"/>
</dbReference>
<evidence type="ECO:0000256" key="2">
    <source>
        <dbReference type="ARBA" id="ARBA00009562"/>
    </source>
</evidence>
<gene>
    <name evidence="11" type="primary">SPOSA6832_01327</name>
</gene>
<proteinExistence type="inferred from homology"/>
<dbReference type="InterPro" id="IPR015890">
    <property type="entry name" value="Chorismate_C"/>
</dbReference>
<feature type="non-terminal residue" evidence="11">
    <location>
        <position position="1"/>
    </location>
</feature>
<evidence type="ECO:0000256" key="6">
    <source>
        <dbReference type="ARBA" id="ARBA00023141"/>
    </source>
</evidence>
<dbReference type="InterPro" id="IPR005256">
    <property type="entry name" value="Anth_synth_I_PabB"/>
</dbReference>
<sequence>MPKDISSLDRRGPVQRAHPSDTVQADVRNFFSSSCAAGLRAASAPRAGGWPTLSHTLDEVRALLLPSSSSSAQPSGNCLPVWATLPADILTPVIAYLRLTDGAKGGESFLLESAVKGETAGRWSFVGANPQKIYRSGPNEDLRGDPLIPLEKVLDDYKLIKVHGAPPFTGGAIGYVGYDCVHYFEPKTKRDLSDPIGIPESVFLLHDTIVAFDHLFSTVHLVSHVYLPPSWVSSPSADQIVADSYQAATEKIAALAAKLTSTAPLPVPAQPKIEVPAPKAVSNVGKEGYESFVTSLKGSIVQGEIIQAVPSQRLRRETKLHPFNVYRHLRQLNPSPYMFYIDCGNDLRLVGASPECLCKVENGGKVTNHAIAGTVRRGKTAEEDLALSGELLASVKDRAEHVMLVDLARNDINRVCKPETVQVDSLMQVEKFSHVMHLTSQVSGMLREGLTRFDAFRSIFPAGTVSGAPKIRAIELIAALEKERRGVYAGAIGHFDFAGDSMDTCIAIRTMTFKDGVAYLQAGGGIVFDSVEEDEYVETINKLGANVRCLEEAEAYYAALQKEEP</sequence>
<evidence type="ECO:0000259" key="10">
    <source>
        <dbReference type="Pfam" id="PF04715"/>
    </source>
</evidence>
<feature type="domain" description="Anthranilate synthase component I N-terminal" evidence="10">
    <location>
        <begin position="88"/>
        <end position="221"/>
    </location>
</feature>
<evidence type="ECO:0000256" key="5">
    <source>
        <dbReference type="ARBA" id="ARBA00022822"/>
    </source>
</evidence>
<dbReference type="OrthoDB" id="1865897at2759"/>
<dbReference type="PANTHER" id="PTHR11236">
    <property type="entry name" value="AMINOBENZOATE/ANTHRANILATE SYNTHASE"/>
    <property type="match status" value="1"/>
</dbReference>
<evidence type="ECO:0000259" key="9">
    <source>
        <dbReference type="Pfam" id="PF00425"/>
    </source>
</evidence>
<dbReference type="Pfam" id="PF00425">
    <property type="entry name" value="Chorismate_bind"/>
    <property type="match status" value="1"/>
</dbReference>
<evidence type="ECO:0000256" key="1">
    <source>
        <dbReference type="ARBA" id="ARBA00004873"/>
    </source>
</evidence>
<protein>
    <recommendedName>
        <fullName evidence="3">anthranilate synthase</fullName>
        <ecNumber evidence="3">4.1.3.27</ecNumber>
    </recommendedName>
</protein>
<dbReference type="Pfam" id="PF04715">
    <property type="entry name" value="Anth_synt_I_N"/>
    <property type="match status" value="1"/>
</dbReference>
<feature type="region of interest" description="Disordered" evidence="8">
    <location>
        <begin position="1"/>
        <end position="20"/>
    </location>
</feature>
<keyword evidence="6" id="KW-0057">Aromatic amino acid biosynthesis</keyword>
<organism evidence="11 12">
    <name type="scientific">Sporidiobolus salmonicolor</name>
    <name type="common">Yeast-like fungus</name>
    <name type="synonym">Sporobolomyces salmonicolor</name>
    <dbReference type="NCBI Taxonomy" id="5005"/>
    <lineage>
        <taxon>Eukaryota</taxon>
        <taxon>Fungi</taxon>
        <taxon>Dikarya</taxon>
        <taxon>Basidiomycota</taxon>
        <taxon>Pucciniomycotina</taxon>
        <taxon>Microbotryomycetes</taxon>
        <taxon>Sporidiobolales</taxon>
        <taxon>Sporidiobolaceae</taxon>
        <taxon>Sporobolomyces</taxon>
    </lineage>
</organism>
<evidence type="ECO:0000256" key="3">
    <source>
        <dbReference type="ARBA" id="ARBA00012266"/>
    </source>
</evidence>
<comment type="similarity">
    <text evidence="2">Belongs to the anthranilate synthase component I family.</text>
</comment>
<dbReference type="Proteomes" id="UP000243876">
    <property type="component" value="Unassembled WGS sequence"/>
</dbReference>
<dbReference type="UniPathway" id="UPA00035">
    <property type="reaction ID" value="UER00040"/>
</dbReference>
<evidence type="ECO:0000256" key="8">
    <source>
        <dbReference type="SAM" id="MobiDB-lite"/>
    </source>
</evidence>
<evidence type="ECO:0000256" key="4">
    <source>
        <dbReference type="ARBA" id="ARBA00022605"/>
    </source>
</evidence>
<dbReference type="InterPro" id="IPR005801">
    <property type="entry name" value="ADC_synthase"/>
</dbReference>
<dbReference type="EMBL" id="CENE01000004">
    <property type="protein sequence ID" value="CEQ39769.1"/>
    <property type="molecule type" value="Genomic_DNA"/>
</dbReference>
<dbReference type="SUPFAM" id="SSF56322">
    <property type="entry name" value="ADC synthase"/>
    <property type="match status" value="1"/>
</dbReference>
<evidence type="ECO:0000313" key="11">
    <source>
        <dbReference type="EMBL" id="CEQ39769.1"/>
    </source>
</evidence>
<feature type="domain" description="Chorismate-utilising enzyme C-terminal" evidence="9">
    <location>
        <begin position="286"/>
        <end position="542"/>
    </location>
</feature>
<dbReference type="InterPro" id="IPR019999">
    <property type="entry name" value="Anth_synth_I-like"/>
</dbReference>
<dbReference type="PANTHER" id="PTHR11236:SF9">
    <property type="entry name" value="ANTHRANILATE SYNTHASE COMPONENT 1"/>
    <property type="match status" value="1"/>
</dbReference>
<keyword evidence="12" id="KW-1185">Reference proteome</keyword>
<reference evidence="12" key="1">
    <citation type="submission" date="2015-02" db="EMBL/GenBank/DDBJ databases">
        <authorList>
            <person name="Gon?alves P."/>
        </authorList>
    </citation>
    <scope>NUCLEOTIDE SEQUENCE [LARGE SCALE GENOMIC DNA]</scope>
</reference>
<dbReference type="AlphaFoldDB" id="A0A0D6EII3"/>
<dbReference type="PRINTS" id="PR00095">
    <property type="entry name" value="ANTSNTHASEI"/>
</dbReference>